<reference evidence="2" key="1">
    <citation type="submission" date="2018-02" db="EMBL/GenBank/DDBJ databases">
        <authorList>
            <person name="Cohen D.B."/>
            <person name="Kent A.D."/>
        </authorList>
    </citation>
    <scope>NUCLEOTIDE SEQUENCE</scope>
</reference>
<organism evidence="2">
    <name type="scientific">Fagus sylvatica</name>
    <name type="common">Beechnut</name>
    <dbReference type="NCBI Taxonomy" id="28930"/>
    <lineage>
        <taxon>Eukaryota</taxon>
        <taxon>Viridiplantae</taxon>
        <taxon>Streptophyta</taxon>
        <taxon>Embryophyta</taxon>
        <taxon>Tracheophyta</taxon>
        <taxon>Spermatophyta</taxon>
        <taxon>Magnoliopsida</taxon>
        <taxon>eudicotyledons</taxon>
        <taxon>Gunneridae</taxon>
        <taxon>Pentapetalae</taxon>
        <taxon>rosids</taxon>
        <taxon>fabids</taxon>
        <taxon>Fagales</taxon>
        <taxon>Fagaceae</taxon>
        <taxon>Fagus</taxon>
    </lineage>
</organism>
<feature type="compositionally biased region" description="Basic and acidic residues" evidence="1">
    <location>
        <begin position="1"/>
        <end position="32"/>
    </location>
</feature>
<evidence type="ECO:0000313" key="2">
    <source>
        <dbReference type="EMBL" id="SPD16519.1"/>
    </source>
</evidence>
<gene>
    <name evidence="2" type="ORF">FSB_LOCUS44401</name>
</gene>
<proteinExistence type="predicted"/>
<sequence length="164" mass="18664">MERPEMESGLRWRVSERETRSEMESEPERDAVCDGVQGRNPAVPCPCVFILDRPTWAVVQGRVSTLPRSEYPRRLTVDLLSGSKHVEVFLCNLWWNRYQGNFIILRSYPLNRTISQKLNTMLIGRSGSWLSAQLQDSVLAMSSSTDDDGVRWSAIRDEGTGSTK</sequence>
<feature type="region of interest" description="Disordered" evidence="1">
    <location>
        <begin position="1"/>
        <end position="35"/>
    </location>
</feature>
<dbReference type="EMBL" id="OIVN01004291">
    <property type="protein sequence ID" value="SPD16519.1"/>
    <property type="molecule type" value="Genomic_DNA"/>
</dbReference>
<name>A0A2N9HXW3_FAGSY</name>
<evidence type="ECO:0000256" key="1">
    <source>
        <dbReference type="SAM" id="MobiDB-lite"/>
    </source>
</evidence>
<dbReference type="AlphaFoldDB" id="A0A2N9HXW3"/>
<protein>
    <submittedName>
        <fullName evidence="2">Uncharacterized protein</fullName>
    </submittedName>
</protein>
<accession>A0A2N9HXW3</accession>